<dbReference type="Pfam" id="PF13843">
    <property type="entry name" value="DDE_Tnp_1_7"/>
    <property type="match status" value="1"/>
</dbReference>
<reference evidence="2 3" key="1">
    <citation type="submission" date="2023-11" db="EMBL/GenBank/DDBJ databases">
        <authorList>
            <person name="Hedman E."/>
            <person name="Englund M."/>
            <person name="Stromberg M."/>
            <person name="Nyberg Akerstrom W."/>
            <person name="Nylinder S."/>
            <person name="Jareborg N."/>
            <person name="Kallberg Y."/>
            <person name="Kronander E."/>
        </authorList>
    </citation>
    <scope>NUCLEOTIDE SEQUENCE [LARGE SCALE GENOMIC DNA]</scope>
</reference>
<evidence type="ECO:0000313" key="3">
    <source>
        <dbReference type="Proteomes" id="UP001314205"/>
    </source>
</evidence>
<organism evidence="2 3">
    <name type="scientific">Parnassius mnemosyne</name>
    <name type="common">clouded apollo</name>
    <dbReference type="NCBI Taxonomy" id="213953"/>
    <lineage>
        <taxon>Eukaryota</taxon>
        <taxon>Metazoa</taxon>
        <taxon>Ecdysozoa</taxon>
        <taxon>Arthropoda</taxon>
        <taxon>Hexapoda</taxon>
        <taxon>Insecta</taxon>
        <taxon>Pterygota</taxon>
        <taxon>Neoptera</taxon>
        <taxon>Endopterygota</taxon>
        <taxon>Lepidoptera</taxon>
        <taxon>Glossata</taxon>
        <taxon>Ditrysia</taxon>
        <taxon>Papilionoidea</taxon>
        <taxon>Papilionidae</taxon>
        <taxon>Parnassiinae</taxon>
        <taxon>Parnassini</taxon>
        <taxon>Parnassius</taxon>
        <taxon>Driopa</taxon>
    </lineage>
</organism>
<proteinExistence type="predicted"/>
<gene>
    <name evidence="2" type="ORF">PARMNEM_LOCUS2794</name>
</gene>
<dbReference type="PANTHER" id="PTHR46599:SF3">
    <property type="entry name" value="PIGGYBAC TRANSPOSABLE ELEMENT-DERIVED PROTEIN 4"/>
    <property type="match status" value="1"/>
</dbReference>
<accession>A0AAV1KG46</accession>
<evidence type="ECO:0000313" key="2">
    <source>
        <dbReference type="EMBL" id="CAK1581082.1"/>
    </source>
</evidence>
<dbReference type="InterPro" id="IPR029526">
    <property type="entry name" value="PGBD"/>
</dbReference>
<sequence>MHYPPRLDREVTTKLNHINESCQNKAVDSRSQAIDDSIILFKSHSSLTQYMSLKIKRGYKVCCRCDSQSGYLYEIDIYTDKTENTFEEELGAKVIKKLIQKHITKGMQNSHITFCDFKILAYWFDNDIYVTGTVRRLRADVPDLVKGATEKKLKLPKRNFEWRVKENVALIILQDNKEVLFMTNAIYPKLCRTTVTRMKKMDLNKMFGAPLLQRKPPKEWKGWIGLID</sequence>
<evidence type="ECO:0000259" key="1">
    <source>
        <dbReference type="Pfam" id="PF13843"/>
    </source>
</evidence>
<feature type="domain" description="PiggyBac transposable element-derived protein" evidence="1">
    <location>
        <begin position="15"/>
        <end position="207"/>
    </location>
</feature>
<dbReference type="EMBL" id="CAVLGL010000024">
    <property type="protein sequence ID" value="CAK1581082.1"/>
    <property type="molecule type" value="Genomic_DNA"/>
</dbReference>
<protein>
    <recommendedName>
        <fullName evidence="1">PiggyBac transposable element-derived protein domain-containing protein</fullName>
    </recommendedName>
</protein>
<dbReference type="Proteomes" id="UP001314205">
    <property type="component" value="Unassembled WGS sequence"/>
</dbReference>
<name>A0AAV1KG46_9NEOP</name>
<keyword evidence="3" id="KW-1185">Reference proteome</keyword>
<comment type="caution">
    <text evidence="2">The sequence shown here is derived from an EMBL/GenBank/DDBJ whole genome shotgun (WGS) entry which is preliminary data.</text>
</comment>
<dbReference type="PANTHER" id="PTHR46599">
    <property type="entry name" value="PIGGYBAC TRANSPOSABLE ELEMENT-DERIVED PROTEIN 4"/>
    <property type="match status" value="1"/>
</dbReference>
<dbReference type="AlphaFoldDB" id="A0AAV1KG46"/>